<dbReference type="GO" id="GO:0016620">
    <property type="term" value="F:oxidoreductase activity, acting on the aldehyde or oxo group of donors, NAD or NADP as acceptor"/>
    <property type="evidence" value="ECO:0007669"/>
    <property type="project" value="InterPro"/>
</dbReference>
<accession>A0A850QEQ4</accession>
<evidence type="ECO:0000259" key="5">
    <source>
        <dbReference type="Pfam" id="PF00171"/>
    </source>
</evidence>
<evidence type="ECO:0000256" key="3">
    <source>
        <dbReference type="PROSITE-ProRule" id="PRU10007"/>
    </source>
</evidence>
<dbReference type="PROSITE" id="PS00070">
    <property type="entry name" value="ALDEHYDE_DEHYDR_CYS"/>
    <property type="match status" value="1"/>
</dbReference>
<keyword evidence="2 4" id="KW-0560">Oxidoreductase</keyword>
<dbReference type="InterPro" id="IPR016160">
    <property type="entry name" value="Ald_DH_CS_CYS"/>
</dbReference>
<dbReference type="AlphaFoldDB" id="A0A850QEQ4"/>
<name>A0A850QEQ4_9RHOB</name>
<dbReference type="CDD" id="cd07114">
    <property type="entry name" value="ALDH_DhaS"/>
    <property type="match status" value="1"/>
</dbReference>
<dbReference type="InterPro" id="IPR016161">
    <property type="entry name" value="Ald_DH/histidinol_DH"/>
</dbReference>
<dbReference type="FunFam" id="3.40.309.10:FF:000012">
    <property type="entry name" value="Betaine aldehyde dehydrogenase"/>
    <property type="match status" value="1"/>
</dbReference>
<gene>
    <name evidence="6" type="ORF">HJ536_18900</name>
</gene>
<comment type="similarity">
    <text evidence="1 4">Belongs to the aldehyde dehydrogenase family.</text>
</comment>
<dbReference type="InterPro" id="IPR015590">
    <property type="entry name" value="Aldehyde_DH_dom"/>
</dbReference>
<dbReference type="PROSITE" id="PS00687">
    <property type="entry name" value="ALDEHYDE_DEHYDR_GLU"/>
    <property type="match status" value="1"/>
</dbReference>
<evidence type="ECO:0000256" key="2">
    <source>
        <dbReference type="ARBA" id="ARBA00023002"/>
    </source>
</evidence>
<dbReference type="Gene3D" id="3.40.605.10">
    <property type="entry name" value="Aldehyde Dehydrogenase, Chain A, domain 1"/>
    <property type="match status" value="1"/>
</dbReference>
<dbReference type="InterPro" id="IPR016162">
    <property type="entry name" value="Ald_DH_N"/>
</dbReference>
<sequence length="493" mass="52963">MQRYSHWIYGREFSSIADKWIDCENPFDRSIWAQVPAGTAQDADYAVDIAHAAMHSGPWSKMSATERGKILVRISELLLQETDALAQIEVRDNGKLLAEMRGQLGFSAELWRYYGGLADKIEGSVLPLEKQDMFGMTMRVPVGVVAAITAWNSPLTFLALKCAPALAAGCAVVVKPSEYSTASSLEFAKLTKKAGLPDGVLNVISGYGHEVGPSLVENPKVAMITFTGSDGTGARIYEAAARHMKRVTMELGGKSPNIVFEDADLDAAANGAISGIFGAAGQMCTAGSRLLVQNSIKDEFIDKIVRASRSVKVGNPMNADTQMGPISNKAQFDKVLEYIAIAHADGATCVAGGNALNNNVLNKGYFVEPTVFTDVTNDMRIAQEEVFGPILSIIGFDDEEEAINIGNDIAYGLAAGVWTRDIGRLLRVSKALEAGMVWGNTYRSYSYTMPTGGMKRSGIGREHGAEAINEFLETKSLMINISSTSGGSSFVPK</sequence>
<feature type="domain" description="Aldehyde dehydrogenase" evidence="5">
    <location>
        <begin position="19"/>
        <end position="476"/>
    </location>
</feature>
<dbReference type="Gene3D" id="3.40.309.10">
    <property type="entry name" value="Aldehyde Dehydrogenase, Chain A, domain 2"/>
    <property type="match status" value="1"/>
</dbReference>
<dbReference type="Proteomes" id="UP000592216">
    <property type="component" value="Unassembled WGS sequence"/>
</dbReference>
<reference evidence="6 7" key="1">
    <citation type="submission" date="2020-04" db="EMBL/GenBank/DDBJ databases">
        <title>Donghicola sp., a member of the Rhodobacteraceae family isolated from mangrove forest in Thailand.</title>
        <authorList>
            <person name="Charoenyingcharoen P."/>
            <person name="Yukphan P."/>
        </authorList>
    </citation>
    <scope>NUCLEOTIDE SEQUENCE [LARGE SCALE GENOMIC DNA]</scope>
    <source>
        <strain evidence="6 7">B5-SW-15</strain>
    </source>
</reference>
<dbReference type="InterPro" id="IPR029510">
    <property type="entry name" value="Ald_DH_CS_GLU"/>
</dbReference>
<dbReference type="EMBL" id="JABCJE010000015">
    <property type="protein sequence ID" value="NVO25430.1"/>
    <property type="molecule type" value="Genomic_DNA"/>
</dbReference>
<dbReference type="InterPro" id="IPR016163">
    <property type="entry name" value="Ald_DH_C"/>
</dbReference>
<dbReference type="SUPFAM" id="SSF53720">
    <property type="entry name" value="ALDH-like"/>
    <property type="match status" value="1"/>
</dbReference>
<feature type="active site" evidence="3">
    <location>
        <position position="250"/>
    </location>
</feature>
<comment type="caution">
    <text evidence="6">The sequence shown here is derived from an EMBL/GenBank/DDBJ whole genome shotgun (WGS) entry which is preliminary data.</text>
</comment>
<evidence type="ECO:0000256" key="4">
    <source>
        <dbReference type="RuleBase" id="RU003345"/>
    </source>
</evidence>
<dbReference type="PANTHER" id="PTHR11699">
    <property type="entry name" value="ALDEHYDE DEHYDROGENASE-RELATED"/>
    <property type="match status" value="1"/>
</dbReference>
<organism evidence="6 7">
    <name type="scientific">Donghicola mangrovi</name>
    <dbReference type="NCBI Taxonomy" id="2729614"/>
    <lineage>
        <taxon>Bacteria</taxon>
        <taxon>Pseudomonadati</taxon>
        <taxon>Pseudomonadota</taxon>
        <taxon>Alphaproteobacteria</taxon>
        <taxon>Rhodobacterales</taxon>
        <taxon>Roseobacteraceae</taxon>
        <taxon>Donghicola</taxon>
    </lineage>
</organism>
<evidence type="ECO:0000313" key="6">
    <source>
        <dbReference type="EMBL" id="NVO25430.1"/>
    </source>
</evidence>
<protein>
    <submittedName>
        <fullName evidence="6">Aldehyde dehydrogenase</fullName>
    </submittedName>
</protein>
<dbReference type="FunFam" id="3.40.605.10:FF:000007">
    <property type="entry name" value="NAD/NADP-dependent betaine aldehyde dehydrogenase"/>
    <property type="match status" value="1"/>
</dbReference>
<evidence type="ECO:0000313" key="7">
    <source>
        <dbReference type="Proteomes" id="UP000592216"/>
    </source>
</evidence>
<proteinExistence type="inferred from homology"/>
<dbReference type="RefSeq" id="WP_177158969.1">
    <property type="nucleotide sequence ID" value="NZ_JABCJE010000015.1"/>
</dbReference>
<evidence type="ECO:0000256" key="1">
    <source>
        <dbReference type="ARBA" id="ARBA00009986"/>
    </source>
</evidence>
<dbReference type="Pfam" id="PF00171">
    <property type="entry name" value="Aldedh"/>
    <property type="match status" value="1"/>
</dbReference>